<dbReference type="RefSeq" id="WP_189631950.1">
    <property type="nucleotide sequence ID" value="NZ_BMYQ01000001.1"/>
</dbReference>
<comment type="caution">
    <text evidence="9">The sequence shown here is derived from an EMBL/GenBank/DDBJ whole genome shotgun (WGS) entry which is preliminary data.</text>
</comment>
<comment type="function">
    <text evidence="4 5">Required for flagellar hook formation. May act as a scaffolding protein.</text>
</comment>
<accession>A0A918MFY3</accession>
<dbReference type="EMBL" id="BMYQ01000001">
    <property type="protein sequence ID" value="GGW21497.1"/>
    <property type="molecule type" value="Genomic_DNA"/>
</dbReference>
<dbReference type="GO" id="GO:0044781">
    <property type="term" value="P:bacterial-type flagellum organization"/>
    <property type="evidence" value="ECO:0007669"/>
    <property type="project" value="UniProtKB-UniRule"/>
</dbReference>
<evidence type="ECO:0000256" key="1">
    <source>
        <dbReference type="ARBA" id="ARBA00010577"/>
    </source>
</evidence>
<dbReference type="Pfam" id="PF13861">
    <property type="entry name" value="FLgD_tudor"/>
    <property type="match status" value="1"/>
</dbReference>
<dbReference type="InterPro" id="IPR005648">
    <property type="entry name" value="FlgD"/>
</dbReference>
<feature type="domain" description="FlgD Tudor-like" evidence="8">
    <location>
        <begin position="89"/>
        <end position="216"/>
    </location>
</feature>
<evidence type="ECO:0000259" key="8">
    <source>
        <dbReference type="Pfam" id="PF13861"/>
    </source>
</evidence>
<dbReference type="InterPro" id="IPR025963">
    <property type="entry name" value="FLgD_Tudor"/>
</dbReference>
<reference evidence="9" key="1">
    <citation type="journal article" date="2014" name="Int. J. Syst. Evol. Microbiol.">
        <title>Complete genome sequence of Corynebacterium casei LMG S-19264T (=DSM 44701T), isolated from a smear-ripened cheese.</title>
        <authorList>
            <consortium name="US DOE Joint Genome Institute (JGI-PGF)"/>
            <person name="Walter F."/>
            <person name="Albersmeier A."/>
            <person name="Kalinowski J."/>
            <person name="Ruckert C."/>
        </authorList>
    </citation>
    <scope>NUCLEOTIDE SEQUENCE</scope>
    <source>
        <strain evidence="9">KCTC 23714</strain>
    </source>
</reference>
<name>A0A918MFY3_9RHOB</name>
<evidence type="ECO:0000259" key="7">
    <source>
        <dbReference type="Pfam" id="PF13860"/>
    </source>
</evidence>
<organism evidence="9 10">
    <name type="scientific">Gemmobacter lanyuensis</name>
    <dbReference type="NCBI Taxonomy" id="1054497"/>
    <lineage>
        <taxon>Bacteria</taxon>
        <taxon>Pseudomonadati</taxon>
        <taxon>Pseudomonadota</taxon>
        <taxon>Alphaproteobacteria</taxon>
        <taxon>Rhodobacterales</taxon>
        <taxon>Paracoccaceae</taxon>
        <taxon>Gemmobacter</taxon>
    </lineage>
</organism>
<evidence type="ECO:0000256" key="6">
    <source>
        <dbReference type="SAM" id="MobiDB-lite"/>
    </source>
</evidence>
<evidence type="ECO:0000313" key="9">
    <source>
        <dbReference type="EMBL" id="GGW21497.1"/>
    </source>
</evidence>
<evidence type="ECO:0000313" key="10">
    <source>
        <dbReference type="Proteomes" id="UP000628984"/>
    </source>
</evidence>
<feature type="domain" description="FlgD/Vpr Ig-like" evidence="7">
    <location>
        <begin position="111"/>
        <end position="157"/>
    </location>
</feature>
<keyword evidence="3 5" id="KW-1005">Bacterial flagellum biogenesis</keyword>
<reference evidence="9" key="2">
    <citation type="submission" date="2020-09" db="EMBL/GenBank/DDBJ databases">
        <authorList>
            <person name="Sun Q."/>
            <person name="Kim S."/>
        </authorList>
    </citation>
    <scope>NUCLEOTIDE SEQUENCE</scope>
    <source>
        <strain evidence="9">KCTC 23714</strain>
    </source>
</reference>
<feature type="region of interest" description="Disordered" evidence="6">
    <location>
        <begin position="1"/>
        <end position="26"/>
    </location>
</feature>
<gene>
    <name evidence="9" type="primary">flgD</name>
    <name evidence="9" type="ORF">GCM10011452_02090</name>
</gene>
<dbReference type="Gene3D" id="2.30.30.910">
    <property type="match status" value="1"/>
</dbReference>
<evidence type="ECO:0000256" key="3">
    <source>
        <dbReference type="ARBA" id="ARBA00022795"/>
    </source>
</evidence>
<evidence type="ECO:0000256" key="2">
    <source>
        <dbReference type="ARBA" id="ARBA00016013"/>
    </source>
</evidence>
<dbReference type="InterPro" id="IPR025965">
    <property type="entry name" value="FlgD/Vpr_Ig-like"/>
</dbReference>
<protein>
    <recommendedName>
        <fullName evidence="2 5">Basal-body rod modification protein FlgD</fullName>
    </recommendedName>
</protein>
<dbReference type="Gene3D" id="2.60.40.4070">
    <property type="match status" value="1"/>
</dbReference>
<dbReference type="Pfam" id="PF03963">
    <property type="entry name" value="FlgD"/>
    <property type="match status" value="1"/>
</dbReference>
<evidence type="ECO:0000256" key="5">
    <source>
        <dbReference type="RuleBase" id="RU362076"/>
    </source>
</evidence>
<dbReference type="Pfam" id="PF13860">
    <property type="entry name" value="FlgD_ig"/>
    <property type="match status" value="1"/>
</dbReference>
<proteinExistence type="inferred from homology"/>
<evidence type="ECO:0000256" key="4">
    <source>
        <dbReference type="ARBA" id="ARBA00024746"/>
    </source>
</evidence>
<sequence length="224" mass="22787">MSTIDSLMSAATRSGSGNTTGATGRNNLGQDAFLTLLTTQLQNQNPLEPMQNAEFVAQMAQFSTVSGISEVNTTLGGIASGLSGLGLSAASGLIGRDVLVETSAVMPDRTGALRGSVRLEEAASSLVITYSDAETGQLLNTQSLGAQAAGTVDFAWENLPADVIGSGHRIAVGVQANRAGGSVDLPPSLYSRVTGAMIDPASGETTLQVADFGALSALEVQSLR</sequence>
<comment type="similarity">
    <text evidence="1 5">Belongs to the FlgD family.</text>
</comment>
<dbReference type="AlphaFoldDB" id="A0A918MFY3"/>
<dbReference type="Proteomes" id="UP000628984">
    <property type="component" value="Unassembled WGS sequence"/>
</dbReference>
<keyword evidence="10" id="KW-1185">Reference proteome</keyword>